<comment type="caution">
    <text evidence="2">The sequence shown here is derived from an EMBL/GenBank/DDBJ whole genome shotgun (WGS) entry which is preliminary data.</text>
</comment>
<dbReference type="AlphaFoldDB" id="W7Y2B3"/>
<feature type="chain" id="PRO_5004904095" evidence="1">
    <location>
        <begin position="21"/>
        <end position="151"/>
    </location>
</feature>
<gene>
    <name evidence="2" type="ORF">JCM21142_1699</name>
</gene>
<protein>
    <submittedName>
        <fullName evidence="2">Uncharacterized protein</fullName>
    </submittedName>
</protein>
<feature type="signal peptide" evidence="1">
    <location>
        <begin position="1"/>
        <end position="20"/>
    </location>
</feature>
<dbReference type="Proteomes" id="UP000019402">
    <property type="component" value="Unassembled WGS sequence"/>
</dbReference>
<reference evidence="2 3" key="1">
    <citation type="journal article" date="2014" name="Genome Announc.">
        <title>Draft Genome Sequence of Cytophaga fermentans JCM 21142T, a Facultative Anaerobe Isolated from Marine Mud.</title>
        <authorList>
            <person name="Starns D."/>
            <person name="Oshima K."/>
            <person name="Suda W."/>
            <person name="Iino T."/>
            <person name="Yuki M."/>
            <person name="Inoue J."/>
            <person name="Kitamura K."/>
            <person name="Iida T."/>
            <person name="Darby A."/>
            <person name="Hattori M."/>
            <person name="Ohkuma M."/>
        </authorList>
    </citation>
    <scope>NUCLEOTIDE SEQUENCE [LARGE SCALE GENOMIC DNA]</scope>
    <source>
        <strain evidence="2 3">JCM 21142</strain>
    </source>
</reference>
<dbReference type="STRING" id="869213.GCA_000517085_04172"/>
<name>W7Y2B3_9BACT</name>
<dbReference type="EMBL" id="BAMD01000005">
    <property type="protein sequence ID" value="GAF02072.1"/>
    <property type="molecule type" value="Genomic_DNA"/>
</dbReference>
<evidence type="ECO:0000313" key="2">
    <source>
        <dbReference type="EMBL" id="GAF02072.1"/>
    </source>
</evidence>
<organism evidence="2 3">
    <name type="scientific">Saccharicrinis fermentans DSM 9555 = JCM 21142</name>
    <dbReference type="NCBI Taxonomy" id="869213"/>
    <lineage>
        <taxon>Bacteria</taxon>
        <taxon>Pseudomonadati</taxon>
        <taxon>Bacteroidota</taxon>
        <taxon>Bacteroidia</taxon>
        <taxon>Marinilabiliales</taxon>
        <taxon>Marinilabiliaceae</taxon>
        <taxon>Saccharicrinis</taxon>
    </lineage>
</organism>
<dbReference type="OrthoDB" id="793442at2"/>
<evidence type="ECO:0000313" key="3">
    <source>
        <dbReference type="Proteomes" id="UP000019402"/>
    </source>
</evidence>
<keyword evidence="1" id="KW-0732">Signal</keyword>
<dbReference type="RefSeq" id="WP_027473453.1">
    <property type="nucleotide sequence ID" value="NZ_BAMD01000005.1"/>
</dbReference>
<sequence length="151" mass="17284">MKKSVIILMILTATVTLSNAQFTYLNDIKLESDEDYAAYSEQVLDCSYYLLMTPYNKKDTERKAATTFIVRWMKGSPSLNFKISNKIKALTDEKEELIALYISCYAKQLLEDEKKSLSQTELELRAIQSLASYCNNPNNKVKATKELKNIS</sequence>
<keyword evidence="3" id="KW-1185">Reference proteome</keyword>
<accession>W7Y2B3</accession>
<proteinExistence type="predicted"/>
<evidence type="ECO:0000256" key="1">
    <source>
        <dbReference type="SAM" id="SignalP"/>
    </source>
</evidence>